<evidence type="ECO:0000256" key="7">
    <source>
        <dbReference type="ARBA" id="ARBA00023145"/>
    </source>
</evidence>
<dbReference type="EMBL" id="JXUW01000032">
    <property type="protein sequence ID" value="KJE75687.1"/>
    <property type="molecule type" value="Genomic_DNA"/>
</dbReference>
<dbReference type="GO" id="GO:0004252">
    <property type="term" value="F:serine-type endopeptidase activity"/>
    <property type="evidence" value="ECO:0007669"/>
    <property type="project" value="InterPro"/>
</dbReference>
<evidence type="ECO:0000313" key="9">
    <source>
        <dbReference type="EMBL" id="KJE75687.1"/>
    </source>
</evidence>
<dbReference type="InterPro" id="IPR000209">
    <property type="entry name" value="Peptidase_S8/S53_dom"/>
</dbReference>
<reference evidence="9 10" key="1">
    <citation type="submission" date="2015-01" db="EMBL/GenBank/DDBJ databases">
        <title>Draft genome of the acidophilic iron oxidizer Ferrimicrobium acidiphilum strain T23.</title>
        <authorList>
            <person name="Poehlein A."/>
            <person name="Eisen S."/>
            <person name="Schloemann M."/>
            <person name="Johnson B.D."/>
            <person name="Daniel R."/>
            <person name="Muehling M."/>
        </authorList>
    </citation>
    <scope>NUCLEOTIDE SEQUENCE [LARGE SCALE GENOMIC DNA]</scope>
    <source>
        <strain evidence="9 10">T23</strain>
    </source>
</reference>
<accession>A0A0D8FTV2</accession>
<keyword evidence="7" id="KW-0865">Zymogen</keyword>
<comment type="cofactor">
    <cofactor evidence="1">
        <name>Ca(2+)</name>
        <dbReference type="ChEBI" id="CHEBI:29108"/>
    </cofactor>
</comment>
<dbReference type="Pfam" id="PF09286">
    <property type="entry name" value="Pro-kuma_activ"/>
    <property type="match status" value="1"/>
</dbReference>
<dbReference type="PANTHER" id="PTHR14218">
    <property type="entry name" value="PROTEASE S8 TRIPEPTIDYL PEPTIDASE I CLN2"/>
    <property type="match status" value="1"/>
</dbReference>
<dbReference type="OrthoDB" id="3480681at2"/>
<keyword evidence="4 9" id="KW-0378">Hydrolase</keyword>
<evidence type="ECO:0000256" key="5">
    <source>
        <dbReference type="ARBA" id="ARBA00022825"/>
    </source>
</evidence>
<protein>
    <submittedName>
        <fullName evidence="9">Pseudomonalisin</fullName>
        <ecNumber evidence="9">3.4.21.100</ecNumber>
    </submittedName>
</protein>
<evidence type="ECO:0000256" key="2">
    <source>
        <dbReference type="ARBA" id="ARBA00022670"/>
    </source>
</evidence>
<comment type="caution">
    <text evidence="9">The sequence shown here is derived from an EMBL/GenBank/DDBJ whole genome shotgun (WGS) entry which is preliminary data.</text>
</comment>
<dbReference type="GO" id="GO:0006508">
    <property type="term" value="P:proteolysis"/>
    <property type="evidence" value="ECO:0007669"/>
    <property type="project" value="UniProtKB-KW"/>
</dbReference>
<keyword evidence="10" id="KW-1185">Reference proteome</keyword>
<dbReference type="GO" id="GO:0008240">
    <property type="term" value="F:tripeptidyl-peptidase activity"/>
    <property type="evidence" value="ECO:0007669"/>
    <property type="project" value="TreeGrafter"/>
</dbReference>
<dbReference type="Proteomes" id="UP000032336">
    <property type="component" value="Unassembled WGS sequence"/>
</dbReference>
<dbReference type="SUPFAM" id="SSF54897">
    <property type="entry name" value="Protease propeptides/inhibitors"/>
    <property type="match status" value="1"/>
</dbReference>
<evidence type="ECO:0000256" key="1">
    <source>
        <dbReference type="ARBA" id="ARBA00001913"/>
    </source>
</evidence>
<feature type="domain" description="Peptidase S53" evidence="8">
    <location>
        <begin position="131"/>
        <end position="483"/>
    </location>
</feature>
<dbReference type="PROSITE" id="PS51695">
    <property type="entry name" value="SEDOLISIN"/>
    <property type="match status" value="1"/>
</dbReference>
<dbReference type="SUPFAM" id="SSF52743">
    <property type="entry name" value="Subtilisin-like"/>
    <property type="match status" value="1"/>
</dbReference>
<keyword evidence="5" id="KW-0720">Serine protease</keyword>
<gene>
    <name evidence="9" type="primary">pcp4</name>
    <name evidence="9" type="ORF">FEAC_25870</name>
</gene>
<name>A0A0D8FTV2_9ACTN</name>
<keyword evidence="6" id="KW-0106">Calcium</keyword>
<dbReference type="GO" id="GO:0046872">
    <property type="term" value="F:metal ion binding"/>
    <property type="evidence" value="ECO:0007669"/>
    <property type="project" value="UniProtKB-KW"/>
</dbReference>
<proteinExistence type="predicted"/>
<dbReference type="SMART" id="SM00944">
    <property type="entry name" value="Pro-kuma_activ"/>
    <property type="match status" value="1"/>
</dbReference>
<dbReference type="InterPro" id="IPR050819">
    <property type="entry name" value="Tripeptidyl-peptidase_I"/>
</dbReference>
<dbReference type="EC" id="3.4.21.100" evidence="9"/>
<dbReference type="InterPro" id="IPR036852">
    <property type="entry name" value="Peptidase_S8/S53_dom_sf"/>
</dbReference>
<organism evidence="9 10">
    <name type="scientific">Ferrimicrobium acidiphilum DSM 19497</name>
    <dbReference type="NCBI Taxonomy" id="1121877"/>
    <lineage>
        <taxon>Bacteria</taxon>
        <taxon>Bacillati</taxon>
        <taxon>Actinomycetota</taxon>
        <taxon>Acidimicrobiia</taxon>
        <taxon>Acidimicrobiales</taxon>
        <taxon>Acidimicrobiaceae</taxon>
        <taxon>Ferrimicrobium</taxon>
    </lineage>
</organism>
<dbReference type="PATRIC" id="fig|1121877.4.peg.2885"/>
<dbReference type="STRING" id="1121877.FEAC_25870"/>
<dbReference type="GeneID" id="78373603"/>
<dbReference type="InterPro" id="IPR030400">
    <property type="entry name" value="Sedolisin_dom"/>
</dbReference>
<dbReference type="eggNOG" id="COG4934">
    <property type="taxonomic scope" value="Bacteria"/>
</dbReference>
<evidence type="ECO:0000256" key="4">
    <source>
        <dbReference type="ARBA" id="ARBA00022801"/>
    </source>
</evidence>
<dbReference type="RefSeq" id="WP_052566345.1">
    <property type="nucleotide sequence ID" value="NZ_JQKF01000033.1"/>
</dbReference>
<evidence type="ECO:0000256" key="6">
    <source>
        <dbReference type="ARBA" id="ARBA00022837"/>
    </source>
</evidence>
<dbReference type="Gene3D" id="3.40.50.200">
    <property type="entry name" value="Peptidase S8/S53 domain"/>
    <property type="match status" value="1"/>
</dbReference>
<sequence>MESILRRHETATAIGSKPNGDSVEVSLYYEPSATESEYAQLRSYLQSHGVEVTTESPLRHHLSLRASVEALNALLGIGLTEFVDSELGNFFAPDQEPVLPPALSIVTAILGLDSAVQARPRFRPATKPALSYLPTQVAKAYDFPSASAVGHSVALIELGGGFRQADVTNYFTTQSLPVPVVTAISVNGGVNDPTTANSADAEVMLDIEVLGSVAPGVTIDVYFAPNTDRGFIDAVSEASAPGGPMPDAISISWGGPESTWSKSSLSLMQSVIADATARGITVTVAAGDNGSSDGLTDGLAHVDFPASAPNALACGGTHLDLTSTGAIAAQTVWNDIAIGDGATGGGVSSFFPLPNYQAHANVPPSINPGGSIGRGVPDVAGNADPQTGYQILVDGTAMVVGGTSAVAPLMAGLIVQLAIATTARPGFVQPAWYPLEQSTRTTKAPAFFNIVKGNNGAYDAGPGWNPCTGLGSPYGGRLDQQIS</sequence>
<evidence type="ECO:0000313" key="10">
    <source>
        <dbReference type="Proteomes" id="UP000032336"/>
    </source>
</evidence>
<dbReference type="InterPro" id="IPR015366">
    <property type="entry name" value="S53_propep"/>
</dbReference>
<evidence type="ECO:0000256" key="3">
    <source>
        <dbReference type="ARBA" id="ARBA00022723"/>
    </source>
</evidence>
<keyword evidence="3" id="KW-0479">Metal-binding</keyword>
<keyword evidence="2" id="KW-0645">Protease</keyword>
<dbReference type="Pfam" id="PF00082">
    <property type="entry name" value="Peptidase_S8"/>
    <property type="match status" value="1"/>
</dbReference>
<dbReference type="AlphaFoldDB" id="A0A0D8FTV2"/>
<dbReference type="PANTHER" id="PTHR14218:SF15">
    <property type="entry name" value="TRIPEPTIDYL-PEPTIDASE 1"/>
    <property type="match status" value="1"/>
</dbReference>
<dbReference type="CDD" id="cd04056">
    <property type="entry name" value="Peptidases_S53"/>
    <property type="match status" value="1"/>
</dbReference>
<evidence type="ECO:0000259" key="8">
    <source>
        <dbReference type="PROSITE" id="PS51695"/>
    </source>
</evidence>